<feature type="signal peptide" evidence="17">
    <location>
        <begin position="1"/>
        <end position="19"/>
    </location>
</feature>
<dbReference type="GO" id="GO:0098552">
    <property type="term" value="C:side of membrane"/>
    <property type="evidence" value="ECO:0007669"/>
    <property type="project" value="UniProtKB-KW"/>
</dbReference>
<dbReference type="GO" id="GO:0031505">
    <property type="term" value="P:fungal-type cell wall organization"/>
    <property type="evidence" value="ECO:0007669"/>
    <property type="project" value="TreeGrafter"/>
</dbReference>
<keyword evidence="20" id="KW-1185">Reference proteome</keyword>
<evidence type="ECO:0000256" key="2">
    <source>
        <dbReference type="ARBA" id="ARBA00004589"/>
    </source>
</evidence>
<evidence type="ECO:0000256" key="11">
    <source>
        <dbReference type="ARBA" id="ARBA00023295"/>
    </source>
</evidence>
<reference evidence="19" key="1">
    <citation type="submission" date="2023-04" db="EMBL/GenBank/DDBJ databases">
        <title>Candida boidinii NBRC 10035.</title>
        <authorList>
            <person name="Ichikawa N."/>
            <person name="Sato H."/>
            <person name="Tonouchi N."/>
        </authorList>
    </citation>
    <scope>NUCLEOTIDE SEQUENCE</scope>
    <source>
        <strain evidence="19">NBRC 10035</strain>
    </source>
</reference>
<name>A0A9W6SUT5_CANBO</name>
<evidence type="ECO:0000256" key="9">
    <source>
        <dbReference type="ARBA" id="ARBA00023180"/>
    </source>
</evidence>
<dbReference type="InterPro" id="IPR000757">
    <property type="entry name" value="Beta-glucanase-like"/>
</dbReference>
<feature type="chain" id="PRO_5040934822" description="Crh-like protein" evidence="17">
    <location>
        <begin position="20"/>
        <end position="441"/>
    </location>
</feature>
<evidence type="ECO:0000256" key="17">
    <source>
        <dbReference type="SAM" id="SignalP"/>
    </source>
</evidence>
<organism evidence="19 20">
    <name type="scientific">Candida boidinii</name>
    <name type="common">Yeast</name>
    <dbReference type="NCBI Taxonomy" id="5477"/>
    <lineage>
        <taxon>Eukaryota</taxon>
        <taxon>Fungi</taxon>
        <taxon>Dikarya</taxon>
        <taxon>Ascomycota</taxon>
        <taxon>Saccharomycotina</taxon>
        <taxon>Pichiomycetes</taxon>
        <taxon>Pichiales</taxon>
        <taxon>Pichiaceae</taxon>
        <taxon>Ogataea</taxon>
        <taxon>Ogataea/Candida clade</taxon>
    </lineage>
</organism>
<evidence type="ECO:0000313" key="20">
    <source>
        <dbReference type="Proteomes" id="UP001165120"/>
    </source>
</evidence>
<evidence type="ECO:0000256" key="14">
    <source>
        <dbReference type="PIRNR" id="PIRNR037299"/>
    </source>
</evidence>
<proteinExistence type="inferred from homology"/>
<evidence type="ECO:0000256" key="13">
    <source>
        <dbReference type="ARBA" id="ARBA00038074"/>
    </source>
</evidence>
<keyword evidence="3" id="KW-0336">GPI-anchor</keyword>
<keyword evidence="10" id="KW-0449">Lipoprotein</keyword>
<dbReference type="Gene3D" id="2.60.120.200">
    <property type="match status" value="1"/>
</dbReference>
<dbReference type="PIRSF" id="PIRSF037299">
    <property type="entry name" value="Glycosidase_CRH1_prd"/>
    <property type="match status" value="1"/>
</dbReference>
<evidence type="ECO:0000256" key="5">
    <source>
        <dbReference type="ARBA" id="ARBA00022679"/>
    </source>
</evidence>
<feature type="compositionally biased region" description="Low complexity" evidence="16">
    <location>
        <begin position="352"/>
        <end position="365"/>
    </location>
</feature>
<comment type="caution">
    <text evidence="19">The sequence shown here is derived from an EMBL/GenBank/DDBJ whole genome shotgun (WGS) entry which is preliminary data.</text>
</comment>
<dbReference type="PROSITE" id="PS51762">
    <property type="entry name" value="GH16_2"/>
    <property type="match status" value="1"/>
</dbReference>
<evidence type="ECO:0000256" key="6">
    <source>
        <dbReference type="ARBA" id="ARBA00022729"/>
    </source>
</evidence>
<keyword evidence="8 14" id="KW-0472">Membrane</keyword>
<accession>A0A9W6SUT5</accession>
<feature type="domain" description="GH16" evidence="18">
    <location>
        <begin position="35"/>
        <end position="283"/>
    </location>
</feature>
<evidence type="ECO:0000313" key="19">
    <source>
        <dbReference type="EMBL" id="GME66850.1"/>
    </source>
</evidence>
<dbReference type="InterPro" id="IPR050546">
    <property type="entry name" value="Glycosyl_Hydrlase_16"/>
</dbReference>
<evidence type="ECO:0000256" key="4">
    <source>
        <dbReference type="ARBA" id="ARBA00022676"/>
    </source>
</evidence>
<sequence length="441" mass="48573">MKVFTLAATFYTVASVAFADTFVAPSCNATVSCPEEYPCCSVDGICGTGNYCLQCNPKFSYNSTACVAMPVCKSGKTLFDDVDKLLDVNTYLGNSSEGDWTYTGYVLDYDNSTLLAMPKNSGGTVISSTFYVWYGKVTTRFKSSHLGGVVSSSILYSNVQDEIDFEFIGSNLTYPQTNYYYEGMLDYTNMVPLESSDTFENWHTYEVDWTEDYVKWSIDGGVSRTLYKNDTYNATDDTYYFPQTPSRMQFSIWPAGNATSAQGTKEWAGGEINWDAPDISDPGYYYATLESVEVDCYDPPASTKKTGSKSYRYVSNDDFSENEVEITDDITWIRNLGDTGFSPKDNSEDESSSSPSSSSSTSKATTHTTVAKTVVSSNSTYLTTFVSSYDATEAPTSTNSYSSGFLQNINSDVTSSKNGANSLTLINSFLVTCLMFVFSLF</sequence>
<keyword evidence="9" id="KW-0325">Glycoprotein</keyword>
<dbReference type="GO" id="GO:0008843">
    <property type="term" value="F:endochitinase activity"/>
    <property type="evidence" value="ECO:0007669"/>
    <property type="project" value="UniProtKB-EC"/>
</dbReference>
<evidence type="ECO:0000256" key="15">
    <source>
        <dbReference type="PIRSR" id="PIRSR037299-1"/>
    </source>
</evidence>
<evidence type="ECO:0000256" key="16">
    <source>
        <dbReference type="SAM" id="MobiDB-lite"/>
    </source>
</evidence>
<keyword evidence="7 14" id="KW-0378">Hydrolase</keyword>
<evidence type="ECO:0000259" key="18">
    <source>
        <dbReference type="PROSITE" id="PS51762"/>
    </source>
</evidence>
<dbReference type="AlphaFoldDB" id="A0A9W6SUT5"/>
<dbReference type="Proteomes" id="UP001165120">
    <property type="component" value="Unassembled WGS sequence"/>
</dbReference>
<comment type="similarity">
    <text evidence="13">Belongs to the glycosyl hydrolase 16 family. CRH1 subfamily.</text>
</comment>
<comment type="catalytic activity">
    <reaction evidence="1">
        <text>Random endo-hydrolysis of N-acetyl-beta-D-glucosaminide (1-&gt;4)-beta-linkages in chitin and chitodextrins.</text>
        <dbReference type="EC" id="3.2.1.14"/>
    </reaction>
</comment>
<dbReference type="Pfam" id="PF00722">
    <property type="entry name" value="Glyco_hydro_16"/>
    <property type="match status" value="1"/>
</dbReference>
<dbReference type="GO" id="GO:0016757">
    <property type="term" value="F:glycosyltransferase activity"/>
    <property type="evidence" value="ECO:0007669"/>
    <property type="project" value="UniProtKB-KW"/>
</dbReference>
<keyword evidence="5" id="KW-0808">Transferase</keyword>
<feature type="active site" description="Nucleophile" evidence="15">
    <location>
        <position position="162"/>
    </location>
</feature>
<dbReference type="GO" id="GO:0009277">
    <property type="term" value="C:fungal-type cell wall"/>
    <property type="evidence" value="ECO:0007669"/>
    <property type="project" value="UniProtKB-ARBA"/>
</dbReference>
<gene>
    <name evidence="19" type="ORF">Cboi02_000029000</name>
</gene>
<evidence type="ECO:0000256" key="7">
    <source>
        <dbReference type="ARBA" id="ARBA00022801"/>
    </source>
</evidence>
<dbReference type="SUPFAM" id="SSF49899">
    <property type="entry name" value="Concanavalin A-like lectins/glucanases"/>
    <property type="match status" value="1"/>
</dbReference>
<dbReference type="InterPro" id="IPR017168">
    <property type="entry name" value="CHR-like"/>
</dbReference>
<evidence type="ECO:0000256" key="8">
    <source>
        <dbReference type="ARBA" id="ARBA00023136"/>
    </source>
</evidence>
<evidence type="ECO:0000256" key="1">
    <source>
        <dbReference type="ARBA" id="ARBA00000822"/>
    </source>
</evidence>
<dbReference type="EC" id="3.2.-.-" evidence="14"/>
<feature type="active site" description="Proton donor" evidence="15">
    <location>
        <position position="166"/>
    </location>
</feature>
<dbReference type="FunFam" id="2.60.120.200:FF:000159">
    <property type="entry name" value="Glycosidase"/>
    <property type="match status" value="1"/>
</dbReference>
<keyword evidence="6 17" id="KW-0732">Signal</keyword>
<keyword evidence="11" id="KW-0326">Glycosidase</keyword>
<dbReference type="PANTHER" id="PTHR10963:SF22">
    <property type="entry name" value="GLYCOSIDASE CRH2-RELATED"/>
    <property type="match status" value="1"/>
</dbReference>
<dbReference type="InterPro" id="IPR013320">
    <property type="entry name" value="ConA-like_dom_sf"/>
</dbReference>
<feature type="region of interest" description="Disordered" evidence="16">
    <location>
        <begin position="339"/>
        <end position="365"/>
    </location>
</feature>
<dbReference type="PROSITE" id="PS51257">
    <property type="entry name" value="PROKAR_LIPOPROTEIN"/>
    <property type="match status" value="1"/>
</dbReference>
<comment type="subcellular location">
    <subcellularLocation>
        <location evidence="2">Membrane</location>
        <topology evidence="2">Lipid-anchor</topology>
        <topology evidence="2">GPI-anchor</topology>
    </subcellularLocation>
</comment>
<evidence type="ECO:0000256" key="3">
    <source>
        <dbReference type="ARBA" id="ARBA00022622"/>
    </source>
</evidence>
<evidence type="ECO:0000256" key="12">
    <source>
        <dbReference type="ARBA" id="ARBA00023316"/>
    </source>
</evidence>
<dbReference type="GO" id="GO:0005975">
    <property type="term" value="P:carbohydrate metabolic process"/>
    <property type="evidence" value="ECO:0007669"/>
    <property type="project" value="InterPro"/>
</dbReference>
<keyword evidence="12" id="KW-0961">Cell wall biogenesis/degradation</keyword>
<keyword evidence="4" id="KW-0328">Glycosyltransferase</keyword>
<protein>
    <recommendedName>
        <fullName evidence="14">Crh-like protein</fullName>
        <ecNumber evidence="14">3.2.-.-</ecNumber>
    </recommendedName>
</protein>
<evidence type="ECO:0000256" key="10">
    <source>
        <dbReference type="ARBA" id="ARBA00023288"/>
    </source>
</evidence>
<dbReference type="EMBL" id="BSXN01000051">
    <property type="protein sequence ID" value="GME66850.1"/>
    <property type="molecule type" value="Genomic_DNA"/>
</dbReference>
<dbReference type="PANTHER" id="PTHR10963">
    <property type="entry name" value="GLYCOSYL HYDROLASE-RELATED"/>
    <property type="match status" value="1"/>
</dbReference>